<geneLocation type="plasmid" evidence="4">
    <name>pCDC3897</name>
</geneLocation>
<dbReference type="EMBL" id="KJ776580">
    <property type="protein sequence ID" value="AIW54751.1"/>
    <property type="molecule type" value="Genomic_DNA"/>
</dbReference>
<dbReference type="EMBL" id="KJ776582">
    <property type="protein sequence ID" value="AIW54881.1"/>
    <property type="molecule type" value="Genomic_DNA"/>
</dbReference>
<sequence>MDVWLKIHSLKKRILQMRDLENFKLFVQQSRRGVTVQFIDNNISETVIREKVLIENLTEEITNIKKLK</sequence>
<geneLocation type="plasmid" evidence="3">
    <name>p05/025</name>
</geneLocation>
<reference evidence="4" key="1">
    <citation type="journal article" date="2014" name="Genome Biol. Evol.">
        <title>Three classes of plasmid (47-63 kb) carry the type B neurotoxin gene cluster of group II Clostridium botulinum.</title>
        <authorList>
            <person name="Carter A.T."/>
            <person name="Austin J.W."/>
            <person name="Weedmark K.A."/>
            <person name="Corbett C."/>
            <person name="Peck M.W."/>
        </authorList>
    </citation>
    <scope>NUCLEOTIDE SEQUENCE</scope>
    <source>
        <strain evidence="1">CDC3875</strain>
        <strain evidence="4">CDC3897</strain>
        <strain evidence="2">CDC5900</strain>
        <strain evidence="3">IFR_05/025</strain>
        <plasmid evidence="3">p05/025</plasmid>
        <plasmid evidence="1">pCDC3875</plasmid>
        <plasmid evidence="4">pCDC3897</plasmid>
        <plasmid evidence="2">pCDC5900</plasmid>
    </source>
</reference>
<dbReference type="AlphaFoldDB" id="A0A0A0UTK6"/>
<keyword evidence="4" id="KW-0614">Plasmid</keyword>
<evidence type="ECO:0000313" key="1">
    <source>
        <dbReference type="EMBL" id="AIW54632.1"/>
    </source>
</evidence>
<name>A0A0A0UTK6_CLOBO</name>
<proteinExistence type="predicted"/>
<evidence type="ECO:0000313" key="2">
    <source>
        <dbReference type="EMBL" id="AIW54751.1"/>
    </source>
</evidence>
<evidence type="ECO:0000313" key="4">
    <source>
        <dbReference type="EMBL" id="AIW54881.1"/>
    </source>
</evidence>
<accession>A0A0A0UTK6</accession>
<geneLocation type="plasmid" evidence="2">
    <name>pCDC5900</name>
</geneLocation>
<evidence type="ECO:0000313" key="3">
    <source>
        <dbReference type="EMBL" id="AIW54820.1"/>
    </source>
</evidence>
<protein>
    <submittedName>
        <fullName evidence="4">Molybdopterin and thiamine biosynthesis protein</fullName>
    </submittedName>
</protein>
<dbReference type="EMBL" id="KJ776581">
    <property type="protein sequence ID" value="AIW54820.1"/>
    <property type="molecule type" value="Genomic_DNA"/>
</dbReference>
<geneLocation type="plasmid" evidence="1">
    <name>pCDC3875</name>
</geneLocation>
<organism evidence="4">
    <name type="scientific">Clostridium botulinum</name>
    <dbReference type="NCBI Taxonomy" id="1491"/>
    <lineage>
        <taxon>Bacteria</taxon>
        <taxon>Bacillati</taxon>
        <taxon>Bacillota</taxon>
        <taxon>Clostridia</taxon>
        <taxon>Eubacteriales</taxon>
        <taxon>Clostridiaceae</taxon>
        <taxon>Clostridium</taxon>
    </lineage>
</organism>
<dbReference type="EMBL" id="KJ776578">
    <property type="protein sequence ID" value="AIW54632.1"/>
    <property type="molecule type" value="Genomic_DNA"/>
</dbReference>